<dbReference type="Proteomes" id="UP000612282">
    <property type="component" value="Unassembled WGS sequence"/>
</dbReference>
<accession>A0ABQ3X3F3</accession>
<evidence type="ECO:0000256" key="2">
    <source>
        <dbReference type="ARBA" id="ARBA00022475"/>
    </source>
</evidence>
<keyword evidence="11" id="KW-1185">Reference proteome</keyword>
<keyword evidence="4" id="KW-0547">Nucleotide-binding</keyword>
<protein>
    <recommendedName>
        <fullName evidence="9">Pycsar effector protein domain-containing protein</fullName>
    </recommendedName>
</protein>
<keyword evidence="6" id="KW-0051">Antiviral defense</keyword>
<comment type="caution">
    <text evidence="10">The sequence shown here is derived from an EMBL/GenBank/DDBJ whole genome shotgun (WGS) entry which is preliminary data.</text>
</comment>
<evidence type="ECO:0000256" key="4">
    <source>
        <dbReference type="ARBA" id="ARBA00022741"/>
    </source>
</evidence>
<feature type="transmembrane region" description="Helical" evidence="8">
    <location>
        <begin position="58"/>
        <end position="82"/>
    </location>
</feature>
<evidence type="ECO:0000256" key="7">
    <source>
        <dbReference type="ARBA" id="ARBA00023136"/>
    </source>
</evidence>
<evidence type="ECO:0000313" key="10">
    <source>
        <dbReference type="EMBL" id="GID53024.1"/>
    </source>
</evidence>
<feature type="transmembrane region" description="Helical" evidence="8">
    <location>
        <begin position="143"/>
        <end position="164"/>
    </location>
</feature>
<reference evidence="10 11" key="1">
    <citation type="submission" date="2021-01" db="EMBL/GenBank/DDBJ databases">
        <title>Whole genome shotgun sequence of Actinoplanes couchii NBRC 106145.</title>
        <authorList>
            <person name="Komaki H."/>
            <person name="Tamura T."/>
        </authorList>
    </citation>
    <scope>NUCLEOTIDE SEQUENCE [LARGE SCALE GENOMIC DNA]</scope>
    <source>
        <strain evidence="10 11">NBRC 106145</strain>
    </source>
</reference>
<evidence type="ECO:0000313" key="11">
    <source>
        <dbReference type="Proteomes" id="UP000612282"/>
    </source>
</evidence>
<keyword evidence="7 8" id="KW-0472">Membrane</keyword>
<dbReference type="Pfam" id="PF18967">
    <property type="entry name" value="PycTM"/>
    <property type="match status" value="1"/>
</dbReference>
<sequence>MTDTDLNTTDDSFAVAEKIAEVQAHIARADTKASILTGLSLGALTGGAALAGKAHLHGISLTIAVATAVVVGAAILLLGAAIRPDLGGSFGFMDWAYAPSAMALEADLQRDAGDSSKLHQIEQIGYLLLLSRSARRKYQRVRLAVDLLGVALLCAAVTAILSALD</sequence>
<evidence type="ECO:0000256" key="8">
    <source>
        <dbReference type="SAM" id="Phobius"/>
    </source>
</evidence>
<keyword evidence="5 8" id="KW-1133">Transmembrane helix</keyword>
<keyword evidence="3 8" id="KW-0812">Transmembrane</keyword>
<feature type="transmembrane region" description="Helical" evidence="8">
    <location>
        <begin position="33"/>
        <end position="52"/>
    </location>
</feature>
<evidence type="ECO:0000259" key="9">
    <source>
        <dbReference type="Pfam" id="PF18967"/>
    </source>
</evidence>
<proteinExistence type="predicted"/>
<evidence type="ECO:0000256" key="6">
    <source>
        <dbReference type="ARBA" id="ARBA00023118"/>
    </source>
</evidence>
<comment type="subcellular location">
    <subcellularLocation>
        <location evidence="1">Cell membrane</location>
    </subcellularLocation>
</comment>
<evidence type="ECO:0000256" key="1">
    <source>
        <dbReference type="ARBA" id="ARBA00004236"/>
    </source>
</evidence>
<evidence type="ECO:0000256" key="5">
    <source>
        <dbReference type="ARBA" id="ARBA00022989"/>
    </source>
</evidence>
<gene>
    <name evidence="10" type="ORF">Aco03nite_014280</name>
</gene>
<dbReference type="RefSeq" id="WP_203793955.1">
    <property type="nucleotide sequence ID" value="NZ_BAAAQE010000076.1"/>
</dbReference>
<keyword evidence="2" id="KW-1003">Cell membrane</keyword>
<organism evidence="10 11">
    <name type="scientific">Actinoplanes couchii</name>
    <dbReference type="NCBI Taxonomy" id="403638"/>
    <lineage>
        <taxon>Bacteria</taxon>
        <taxon>Bacillati</taxon>
        <taxon>Actinomycetota</taxon>
        <taxon>Actinomycetes</taxon>
        <taxon>Micromonosporales</taxon>
        <taxon>Micromonosporaceae</taxon>
        <taxon>Actinoplanes</taxon>
    </lineage>
</organism>
<dbReference type="EMBL" id="BOMG01000026">
    <property type="protein sequence ID" value="GID53024.1"/>
    <property type="molecule type" value="Genomic_DNA"/>
</dbReference>
<name>A0ABQ3X3F3_9ACTN</name>
<dbReference type="InterPro" id="IPR043760">
    <property type="entry name" value="PycTM_dom"/>
</dbReference>
<feature type="domain" description="Pycsar effector protein" evidence="9">
    <location>
        <begin position="17"/>
        <end position="160"/>
    </location>
</feature>
<evidence type="ECO:0000256" key="3">
    <source>
        <dbReference type="ARBA" id="ARBA00022692"/>
    </source>
</evidence>